<organism evidence="2 3">
    <name type="scientific">Nocardia amamiensis</name>
    <dbReference type="NCBI Taxonomy" id="404578"/>
    <lineage>
        <taxon>Bacteria</taxon>
        <taxon>Bacillati</taxon>
        <taxon>Actinomycetota</taxon>
        <taxon>Actinomycetes</taxon>
        <taxon>Mycobacteriales</taxon>
        <taxon>Nocardiaceae</taxon>
        <taxon>Nocardia</taxon>
    </lineage>
</organism>
<evidence type="ECO:0000313" key="2">
    <source>
        <dbReference type="EMBL" id="MBF6302881.1"/>
    </source>
</evidence>
<dbReference type="Pfam" id="PF02575">
    <property type="entry name" value="YbaB_DNA_bd"/>
    <property type="match status" value="1"/>
</dbReference>
<keyword evidence="3" id="KW-1185">Reference proteome</keyword>
<dbReference type="RefSeq" id="WP_195134062.1">
    <property type="nucleotide sequence ID" value="NZ_JADLQX010000071.1"/>
</dbReference>
<accession>A0ABS0D220</accession>
<sequence length="133" mass="14808">MSARALEIKRINEQLAAVRGSARSMDGSVSIETDVSGRITDLYLADYAMENGPDRLAALIIDRHRAALDNANAEATRIFDAPANNPAVPDNSSTPDNSAANEPALEWTPSHLRRDDTYQSDQWREPSDWDRRR</sequence>
<feature type="region of interest" description="Disordered" evidence="1">
    <location>
        <begin position="79"/>
        <end position="133"/>
    </location>
</feature>
<reference evidence="2 3" key="1">
    <citation type="submission" date="2020-10" db="EMBL/GenBank/DDBJ databases">
        <title>Identification of Nocardia species via Next-generation sequencing and recognition of intraspecies genetic diversity.</title>
        <authorList>
            <person name="Li P."/>
            <person name="Li P."/>
            <person name="Lu B."/>
        </authorList>
    </citation>
    <scope>NUCLEOTIDE SEQUENCE [LARGE SCALE GENOMIC DNA]</scope>
    <source>
        <strain evidence="2 3">BJ06-0157</strain>
    </source>
</reference>
<dbReference type="InterPro" id="IPR036894">
    <property type="entry name" value="YbaB-like_sf"/>
</dbReference>
<dbReference type="Gene3D" id="3.30.1310.10">
    <property type="entry name" value="Nucleoid-associated protein YbaB-like domain"/>
    <property type="match status" value="1"/>
</dbReference>
<comment type="caution">
    <text evidence="2">The sequence shown here is derived from an EMBL/GenBank/DDBJ whole genome shotgun (WGS) entry which is preliminary data.</text>
</comment>
<dbReference type="EMBL" id="JADLQX010000071">
    <property type="protein sequence ID" value="MBF6302881.1"/>
    <property type="molecule type" value="Genomic_DNA"/>
</dbReference>
<evidence type="ECO:0000313" key="3">
    <source>
        <dbReference type="Proteomes" id="UP000702209"/>
    </source>
</evidence>
<dbReference type="SUPFAM" id="SSF82607">
    <property type="entry name" value="YbaB-like"/>
    <property type="match status" value="1"/>
</dbReference>
<dbReference type="Proteomes" id="UP000702209">
    <property type="component" value="Unassembled WGS sequence"/>
</dbReference>
<evidence type="ECO:0000256" key="1">
    <source>
        <dbReference type="SAM" id="MobiDB-lite"/>
    </source>
</evidence>
<dbReference type="InterPro" id="IPR004401">
    <property type="entry name" value="YbaB/EbfC"/>
</dbReference>
<feature type="compositionally biased region" description="Polar residues" evidence="1">
    <location>
        <begin position="90"/>
        <end position="100"/>
    </location>
</feature>
<feature type="compositionally biased region" description="Basic and acidic residues" evidence="1">
    <location>
        <begin position="112"/>
        <end position="133"/>
    </location>
</feature>
<name>A0ABS0D220_9NOCA</name>
<gene>
    <name evidence="2" type="ORF">IU459_35980</name>
</gene>
<proteinExistence type="predicted"/>
<protein>
    <submittedName>
        <fullName evidence="2">YbaB/EbfC family nucleoid-associated protein</fullName>
    </submittedName>
</protein>